<evidence type="ECO:0000256" key="3">
    <source>
        <dbReference type="ARBA" id="ARBA00023180"/>
    </source>
</evidence>
<dbReference type="SUPFAM" id="SSF63829">
    <property type="entry name" value="Calcium-dependent phosphotriesterase"/>
    <property type="match status" value="1"/>
</dbReference>
<keyword evidence="5" id="KW-1185">Reference proteome</keyword>
<dbReference type="Gene3D" id="2.120.10.30">
    <property type="entry name" value="TolB, C-terminal domain"/>
    <property type="match status" value="1"/>
</dbReference>
<dbReference type="GO" id="GO:0016787">
    <property type="term" value="F:hydrolase activity"/>
    <property type="evidence" value="ECO:0007669"/>
    <property type="project" value="TreeGrafter"/>
</dbReference>
<sequence length="405" mass="45512">MWRIIKLQLRILLFSIFGFFTLPFLPVNLDFDPIAYNVSLPEFKGALAPNKLLDSGKIMFQQILHGPESLAVKDGLIYTGTRLGDVYAIDPVRETLTKVANTGSECGGFHDEEKCGRVLGLRFAKNGDLYGIDAFKGLLKIDIKTGKVETLVKAESYVGSSRLRFGDDLDIDDDGIIYYSQGSRRWGLHQIIYIVMEYDTTGRILTYDTKTKKSGVLIDGIAFPNGVQLTADKKALLYSELNAKRINRYELQGPSKGKVSVFADRLPGGPDNLRLSPRGTYWVAYDTARSASTPYVADLIAPYPLIAKATMRFCWLSGQALKYVYQYFDHPTIRDFIADLEHGKILLSFAPKRGIITELDQNGKILRSMHSSHLSMFSEVLEFENHFYIGSFINPYLLRIGSPKN</sequence>
<dbReference type="KEGG" id="goe:100900369"/>
<evidence type="ECO:0000313" key="5">
    <source>
        <dbReference type="Proteomes" id="UP000694867"/>
    </source>
</evidence>
<dbReference type="Pfam" id="PF03088">
    <property type="entry name" value="Str_synth"/>
    <property type="match status" value="1"/>
</dbReference>
<gene>
    <name evidence="6" type="primary">LOC100900369</name>
</gene>
<dbReference type="RefSeq" id="XP_028968710.1">
    <property type="nucleotide sequence ID" value="XM_029112877.1"/>
</dbReference>
<keyword evidence="2" id="KW-0597">Phosphoprotein</keyword>
<dbReference type="AlphaFoldDB" id="A0AAJ7SIJ2"/>
<feature type="domain" description="Strictosidine synthase conserved region" evidence="4">
    <location>
        <begin position="167"/>
        <end position="253"/>
    </location>
</feature>
<organism evidence="5 6">
    <name type="scientific">Galendromus occidentalis</name>
    <name type="common">western predatory mite</name>
    <dbReference type="NCBI Taxonomy" id="34638"/>
    <lineage>
        <taxon>Eukaryota</taxon>
        <taxon>Metazoa</taxon>
        <taxon>Ecdysozoa</taxon>
        <taxon>Arthropoda</taxon>
        <taxon>Chelicerata</taxon>
        <taxon>Arachnida</taxon>
        <taxon>Acari</taxon>
        <taxon>Parasitiformes</taxon>
        <taxon>Mesostigmata</taxon>
        <taxon>Gamasina</taxon>
        <taxon>Phytoseioidea</taxon>
        <taxon>Phytoseiidae</taxon>
        <taxon>Typhlodrominae</taxon>
        <taxon>Galendromus</taxon>
    </lineage>
</organism>
<name>A0AAJ7SIJ2_9ACAR</name>
<dbReference type="PANTHER" id="PTHR10426:SF88">
    <property type="entry name" value="ADIPOCYTE PLASMA MEMBRANE-ASSOCIATED PROTEIN HEMOMUCIN-RELATED"/>
    <property type="match status" value="1"/>
</dbReference>
<keyword evidence="3" id="KW-0325">Glycoprotein</keyword>
<evidence type="ECO:0000256" key="1">
    <source>
        <dbReference type="ARBA" id="ARBA00009191"/>
    </source>
</evidence>
<evidence type="ECO:0000256" key="2">
    <source>
        <dbReference type="ARBA" id="ARBA00022553"/>
    </source>
</evidence>
<proteinExistence type="inferred from homology"/>
<dbReference type="GeneID" id="100900369"/>
<evidence type="ECO:0000313" key="6">
    <source>
        <dbReference type="RefSeq" id="XP_028968710.1"/>
    </source>
</evidence>
<accession>A0AAJ7SIJ2</accession>
<evidence type="ECO:0000259" key="4">
    <source>
        <dbReference type="Pfam" id="PF03088"/>
    </source>
</evidence>
<reference evidence="6" key="1">
    <citation type="submission" date="2025-08" db="UniProtKB">
        <authorList>
            <consortium name="RefSeq"/>
        </authorList>
    </citation>
    <scope>IDENTIFICATION</scope>
</reference>
<protein>
    <submittedName>
        <fullName evidence="6">Adipocyte plasma membrane-associated protein</fullName>
    </submittedName>
</protein>
<dbReference type="Pfam" id="PF20067">
    <property type="entry name" value="SSL_N"/>
    <property type="match status" value="1"/>
</dbReference>
<comment type="similarity">
    <text evidence="1">Belongs to the strictosidine synthase family.</text>
</comment>
<dbReference type="PANTHER" id="PTHR10426">
    <property type="entry name" value="STRICTOSIDINE SYNTHASE-RELATED"/>
    <property type="match status" value="1"/>
</dbReference>
<dbReference type="Proteomes" id="UP000694867">
    <property type="component" value="Unplaced"/>
</dbReference>
<dbReference type="InterPro" id="IPR018119">
    <property type="entry name" value="Strictosidine_synth_cons-reg"/>
</dbReference>
<dbReference type="GO" id="GO:0012505">
    <property type="term" value="C:endomembrane system"/>
    <property type="evidence" value="ECO:0007669"/>
    <property type="project" value="TreeGrafter"/>
</dbReference>
<dbReference type="InterPro" id="IPR011042">
    <property type="entry name" value="6-blade_b-propeller_TolB-like"/>
</dbReference>